<gene>
    <name evidence="1" type="ORF">HMPREF1557_00479</name>
</gene>
<organism evidence="1 2">
    <name type="scientific">Streptococcus sobrinus W1703</name>
    <dbReference type="NCBI Taxonomy" id="1227275"/>
    <lineage>
        <taxon>Bacteria</taxon>
        <taxon>Bacillati</taxon>
        <taxon>Bacillota</taxon>
        <taxon>Bacilli</taxon>
        <taxon>Lactobacillales</taxon>
        <taxon>Streptococcaceae</taxon>
        <taxon>Streptococcus</taxon>
    </lineage>
</organism>
<dbReference type="RefSeq" id="WP_019769010.1">
    <property type="nucleotide sequence ID" value="NZ_KI259699.1"/>
</dbReference>
<dbReference type="OrthoDB" id="2235659at2"/>
<dbReference type="Proteomes" id="UP000016617">
    <property type="component" value="Unassembled WGS sequence"/>
</dbReference>
<reference evidence="1 2" key="1">
    <citation type="submission" date="2013-06" db="EMBL/GenBank/DDBJ databases">
        <authorList>
            <person name="Weinstock G."/>
            <person name="Sodergren E."/>
            <person name="Lobos E.A."/>
            <person name="Fulton L."/>
            <person name="Fulton R."/>
            <person name="Courtney L."/>
            <person name="Fronick C."/>
            <person name="O'Laughlin M."/>
            <person name="Godfrey J."/>
            <person name="Wilson R.M."/>
            <person name="Miner T."/>
            <person name="Farmer C."/>
            <person name="Delehaunty K."/>
            <person name="Cordes M."/>
            <person name="Minx P."/>
            <person name="Tomlinson C."/>
            <person name="Chen J."/>
            <person name="Wollam A."/>
            <person name="Pepin K.H."/>
            <person name="Bhonagiri V."/>
            <person name="Zhang X."/>
            <person name="Warren W."/>
            <person name="Mitreva M."/>
            <person name="Mardis E.R."/>
            <person name="Wilson R.K."/>
        </authorList>
    </citation>
    <scope>NUCLEOTIDE SEQUENCE [LARGE SCALE GENOMIC DNA]</scope>
    <source>
        <strain evidence="1 2">W1703</strain>
    </source>
</reference>
<accession>U2KST3</accession>
<sequence>MNTATLDTMAFDNFEVVDDQLLSNVEAGKGVDSILAGVATYGAATAGFLVAASNPVGWGVCAAYLLTSAVAGGMIGYGATTYGE</sequence>
<evidence type="ECO:0000313" key="2">
    <source>
        <dbReference type="Proteomes" id="UP000016617"/>
    </source>
</evidence>
<comment type="caution">
    <text evidence="1">The sequence shown here is derived from an EMBL/GenBank/DDBJ whole genome shotgun (WGS) entry which is preliminary data.</text>
</comment>
<dbReference type="EMBL" id="AWVA01000027">
    <property type="protein sequence ID" value="ERJ77918.1"/>
    <property type="molecule type" value="Genomic_DNA"/>
</dbReference>
<dbReference type="AlphaFoldDB" id="U2KST3"/>
<name>U2KST3_9STRE</name>
<evidence type="ECO:0000313" key="1">
    <source>
        <dbReference type="EMBL" id="ERJ77918.1"/>
    </source>
</evidence>
<protein>
    <recommendedName>
        <fullName evidence="3">Bacteriocin-type signal sequence</fullName>
    </recommendedName>
</protein>
<dbReference type="HOGENOM" id="CLU_2686302_0_0_9"/>
<dbReference type="PATRIC" id="fig|1227275.3.peg.421"/>
<proteinExistence type="predicted"/>
<evidence type="ECO:0008006" key="3">
    <source>
        <dbReference type="Google" id="ProtNLM"/>
    </source>
</evidence>